<comment type="subcellular location">
    <subcellularLocation>
        <location evidence="1">Secreted</location>
    </subcellularLocation>
</comment>
<reference evidence="7" key="1">
    <citation type="submission" date="2025-08" db="UniProtKB">
        <authorList>
            <consortium name="Ensembl"/>
        </authorList>
    </citation>
    <scope>IDENTIFICATION</scope>
</reference>
<dbReference type="Ensembl" id="ENSAOWT00000018105.1">
    <property type="protein sequence ID" value="ENSAOWP00000015946.1"/>
    <property type="gene ID" value="ENSAOWG00000010856.1"/>
</dbReference>
<evidence type="ECO:0000256" key="5">
    <source>
        <dbReference type="SAM" id="MobiDB-lite"/>
    </source>
</evidence>
<evidence type="ECO:0000313" key="8">
    <source>
        <dbReference type="Proteomes" id="UP000694424"/>
    </source>
</evidence>
<evidence type="ECO:0000256" key="6">
    <source>
        <dbReference type="SAM" id="SignalP"/>
    </source>
</evidence>
<keyword evidence="2" id="KW-0964">Secreted</keyword>
<reference evidence="7" key="2">
    <citation type="submission" date="2025-09" db="UniProtKB">
        <authorList>
            <consortium name="Ensembl"/>
        </authorList>
    </citation>
    <scope>IDENTIFICATION</scope>
</reference>
<protein>
    <recommendedName>
        <fullName evidence="9">Apolipoprotein M</fullName>
    </recommendedName>
</protein>
<dbReference type="Gene3D" id="2.40.128.20">
    <property type="match status" value="1"/>
</dbReference>
<evidence type="ECO:0000256" key="2">
    <source>
        <dbReference type="ARBA" id="ARBA00022525"/>
    </source>
</evidence>
<dbReference type="PANTHER" id="PTHR11967:SF2">
    <property type="entry name" value="ALPHA-1-ACID GLYCOPROTEIN 1"/>
    <property type="match status" value="1"/>
</dbReference>
<sequence>MLAALALALGLALALAAEPPTCAPLVPAVLDNETLAGIMGKWVYLIGSSKYPPHLEELKVVKHATFFFHPGSHPDELDVTEIMRVNETCVTRNSSKILVFRHNNTLVHANGQVTATAELIRSDKDLLILKHINSGFPGLSFSARSPNVSKEHLEEFRAQLACHDFADDEIFLSSEKAACPVPGEQPGEDGEAAPTPQPA</sequence>
<dbReference type="SUPFAM" id="SSF50814">
    <property type="entry name" value="Lipocalins"/>
    <property type="match status" value="1"/>
</dbReference>
<evidence type="ECO:0000313" key="7">
    <source>
        <dbReference type="Ensembl" id="ENSAOWP00000015946.1"/>
    </source>
</evidence>
<dbReference type="Pfam" id="PF11032">
    <property type="entry name" value="ApoM"/>
    <property type="match status" value="1"/>
</dbReference>
<dbReference type="InterPro" id="IPR022734">
    <property type="entry name" value="ApoM"/>
</dbReference>
<proteinExistence type="predicted"/>
<feature type="region of interest" description="Disordered" evidence="5">
    <location>
        <begin position="176"/>
        <end position="199"/>
    </location>
</feature>
<evidence type="ECO:0000256" key="3">
    <source>
        <dbReference type="ARBA" id="ARBA00022729"/>
    </source>
</evidence>
<evidence type="ECO:0000256" key="4">
    <source>
        <dbReference type="ARBA" id="ARBA00023180"/>
    </source>
</evidence>
<evidence type="ECO:0000256" key="1">
    <source>
        <dbReference type="ARBA" id="ARBA00004613"/>
    </source>
</evidence>
<accession>A0A8B9PWP1</accession>
<dbReference type="PANTHER" id="PTHR11967">
    <property type="entry name" value="ALPHA-1-ACID GLYCOPROTEIN"/>
    <property type="match status" value="1"/>
</dbReference>
<feature type="signal peptide" evidence="6">
    <location>
        <begin position="1"/>
        <end position="16"/>
    </location>
</feature>
<keyword evidence="3 6" id="KW-0732">Signal</keyword>
<dbReference type="GO" id="GO:0005615">
    <property type="term" value="C:extracellular space"/>
    <property type="evidence" value="ECO:0007669"/>
    <property type="project" value="TreeGrafter"/>
</dbReference>
<dbReference type="Proteomes" id="UP000694424">
    <property type="component" value="Unplaced"/>
</dbReference>
<keyword evidence="4" id="KW-0325">Glycoprotein</keyword>
<dbReference type="InterPro" id="IPR012674">
    <property type="entry name" value="Calycin"/>
</dbReference>
<dbReference type="AlphaFoldDB" id="A0A8B9PWP1"/>
<feature type="chain" id="PRO_5034782219" description="Apolipoprotein M" evidence="6">
    <location>
        <begin position="17"/>
        <end position="199"/>
    </location>
</feature>
<name>A0A8B9PWP1_APTOW</name>
<keyword evidence="8" id="KW-1185">Reference proteome</keyword>
<evidence type="ECO:0008006" key="9">
    <source>
        <dbReference type="Google" id="ProtNLM"/>
    </source>
</evidence>
<organism evidence="7 8">
    <name type="scientific">Apteryx owenii</name>
    <name type="common">Little spotted kiwi</name>
    <dbReference type="NCBI Taxonomy" id="8824"/>
    <lineage>
        <taxon>Eukaryota</taxon>
        <taxon>Metazoa</taxon>
        <taxon>Chordata</taxon>
        <taxon>Craniata</taxon>
        <taxon>Vertebrata</taxon>
        <taxon>Euteleostomi</taxon>
        <taxon>Archelosauria</taxon>
        <taxon>Archosauria</taxon>
        <taxon>Dinosauria</taxon>
        <taxon>Saurischia</taxon>
        <taxon>Theropoda</taxon>
        <taxon>Coelurosauria</taxon>
        <taxon>Aves</taxon>
        <taxon>Palaeognathae</taxon>
        <taxon>Apterygiformes</taxon>
        <taxon>Apterygidae</taxon>
        <taxon>Apteryx</taxon>
    </lineage>
</organism>